<evidence type="ECO:0000313" key="2">
    <source>
        <dbReference type="EMBL" id="KFM72685.1"/>
    </source>
</evidence>
<organism evidence="2 3">
    <name type="scientific">Stegodyphus mimosarum</name>
    <name type="common">African social velvet spider</name>
    <dbReference type="NCBI Taxonomy" id="407821"/>
    <lineage>
        <taxon>Eukaryota</taxon>
        <taxon>Metazoa</taxon>
        <taxon>Ecdysozoa</taxon>
        <taxon>Arthropoda</taxon>
        <taxon>Chelicerata</taxon>
        <taxon>Arachnida</taxon>
        <taxon>Araneae</taxon>
        <taxon>Araneomorphae</taxon>
        <taxon>Entelegynae</taxon>
        <taxon>Eresoidea</taxon>
        <taxon>Eresidae</taxon>
        <taxon>Stegodyphus</taxon>
    </lineage>
</organism>
<accession>A0A087U5P6</accession>
<feature type="non-terminal residue" evidence="2">
    <location>
        <position position="43"/>
    </location>
</feature>
<proteinExistence type="predicted"/>
<name>A0A087U5P6_STEMI</name>
<protein>
    <submittedName>
        <fullName evidence="2">Uncharacterized protein</fullName>
    </submittedName>
</protein>
<keyword evidence="3" id="KW-1185">Reference proteome</keyword>
<dbReference type="OrthoDB" id="10611080at2759"/>
<sequence>MERKHQEEISKLQLQIFELTKSESEKENKTGAMVPTGRSPKPR</sequence>
<reference evidence="2 3" key="1">
    <citation type="submission" date="2013-11" db="EMBL/GenBank/DDBJ databases">
        <title>Genome sequencing of Stegodyphus mimosarum.</title>
        <authorList>
            <person name="Bechsgaard J."/>
        </authorList>
    </citation>
    <scope>NUCLEOTIDE SEQUENCE [LARGE SCALE GENOMIC DNA]</scope>
</reference>
<dbReference type="EMBL" id="KK118309">
    <property type="protein sequence ID" value="KFM72685.1"/>
    <property type="molecule type" value="Genomic_DNA"/>
</dbReference>
<feature type="region of interest" description="Disordered" evidence="1">
    <location>
        <begin position="19"/>
        <end position="43"/>
    </location>
</feature>
<feature type="compositionally biased region" description="Basic and acidic residues" evidence="1">
    <location>
        <begin position="20"/>
        <end position="29"/>
    </location>
</feature>
<evidence type="ECO:0000256" key="1">
    <source>
        <dbReference type="SAM" id="MobiDB-lite"/>
    </source>
</evidence>
<gene>
    <name evidence="2" type="ORF">X975_11516</name>
</gene>
<evidence type="ECO:0000313" key="3">
    <source>
        <dbReference type="Proteomes" id="UP000054359"/>
    </source>
</evidence>
<dbReference type="AlphaFoldDB" id="A0A087U5P6"/>
<dbReference type="Proteomes" id="UP000054359">
    <property type="component" value="Unassembled WGS sequence"/>
</dbReference>